<sequence length="257" mass="27235">MANTETNPKNSNLQTGGNILRLKLIFLIVDWDKARAVSDVIEEGSCPLVFLTKGQGTAQSDILDLLGLGATDKAVLLCVAEALETPTLIKTVRHAMGSKSAGAGIAFTVPLSGINAPLMKVFLEAETDAENEKTQIAKENPKMADNDTTVSGPIAIKNELILSILNNGFSDEFMVAARKAGARGGTVLSARGLSQQIVKKFLGISVQEEKEIIIILADKDKKLPIMQAVSNAFGISSKAGGVIFSLPVDQVMSLNEI</sequence>
<name>F5YHZ1_TREPZ</name>
<dbReference type="InterPro" id="IPR015867">
    <property type="entry name" value="N-reg_PII/ATP_PRibTrfase_C"/>
</dbReference>
<accession>F5YHZ1</accession>
<dbReference type="PROSITE" id="PS51343">
    <property type="entry name" value="PII_GLNB_DOM"/>
    <property type="match status" value="1"/>
</dbReference>
<keyword evidence="2" id="KW-1185">Reference proteome</keyword>
<proteinExistence type="predicted"/>
<evidence type="ECO:0000313" key="2">
    <source>
        <dbReference type="Proteomes" id="UP000009223"/>
    </source>
</evidence>
<dbReference type="InterPro" id="IPR011322">
    <property type="entry name" value="N-reg_PII-like_a/b"/>
</dbReference>
<dbReference type="InterPro" id="IPR002187">
    <property type="entry name" value="N-reg_PII"/>
</dbReference>
<dbReference type="Gene3D" id="3.30.70.120">
    <property type="match status" value="1"/>
</dbReference>
<dbReference type="OrthoDB" id="5460316at2"/>
<reference evidence="2" key="1">
    <citation type="submission" date="2009-12" db="EMBL/GenBank/DDBJ databases">
        <title>Complete sequence of Treponema primitia strain ZAS-2.</title>
        <authorList>
            <person name="Tetu S.G."/>
            <person name="Matson E."/>
            <person name="Ren Q."/>
            <person name="Seshadri R."/>
            <person name="Elbourne L."/>
            <person name="Hassan K.A."/>
            <person name="Durkin A."/>
            <person name="Radune D."/>
            <person name="Mohamoud Y."/>
            <person name="Shay R."/>
            <person name="Jin S."/>
            <person name="Zhang X."/>
            <person name="Lucey K."/>
            <person name="Ballor N.R."/>
            <person name="Ottesen E."/>
            <person name="Rosenthal R."/>
            <person name="Allen A."/>
            <person name="Leadbetter J.R."/>
            <person name="Paulsen I.T."/>
        </authorList>
    </citation>
    <scope>NUCLEOTIDE SEQUENCE [LARGE SCALE GENOMIC DNA]</scope>
    <source>
        <strain evidence="2">ATCC BAA-887 / DSM 12427 / ZAS-2</strain>
    </source>
</reference>
<dbReference type="EMBL" id="CP001843">
    <property type="protein sequence ID" value="AEF83809.1"/>
    <property type="molecule type" value="Genomic_DNA"/>
</dbReference>
<dbReference type="Proteomes" id="UP000009223">
    <property type="component" value="Chromosome"/>
</dbReference>
<evidence type="ECO:0000313" key="1">
    <source>
        <dbReference type="EMBL" id="AEF83809.1"/>
    </source>
</evidence>
<protein>
    <recommendedName>
        <fullName evidence="3">Nitrogen regulatory protein P-II</fullName>
    </recommendedName>
</protein>
<dbReference type="GO" id="GO:0006808">
    <property type="term" value="P:regulation of nitrogen utilization"/>
    <property type="evidence" value="ECO:0007669"/>
    <property type="project" value="InterPro"/>
</dbReference>
<evidence type="ECO:0008006" key="3">
    <source>
        <dbReference type="Google" id="ProtNLM"/>
    </source>
</evidence>
<dbReference type="SUPFAM" id="SSF54913">
    <property type="entry name" value="GlnB-like"/>
    <property type="match status" value="2"/>
</dbReference>
<dbReference type="GO" id="GO:0030234">
    <property type="term" value="F:enzyme regulator activity"/>
    <property type="evidence" value="ECO:0007669"/>
    <property type="project" value="InterPro"/>
</dbReference>
<dbReference type="HOGENOM" id="CLU_102878_0_0_12"/>
<dbReference type="RefSeq" id="WP_015707888.1">
    <property type="nucleotide sequence ID" value="NC_015578.1"/>
</dbReference>
<dbReference type="eggNOG" id="COG0347">
    <property type="taxonomic scope" value="Bacteria"/>
</dbReference>
<dbReference type="AlphaFoldDB" id="F5YHZ1"/>
<dbReference type="KEGG" id="tpi:TREPR_2315"/>
<organism evidence="1 2">
    <name type="scientific">Treponema primitia (strain ATCC BAA-887 / DSM 12427 / ZAS-2)</name>
    <dbReference type="NCBI Taxonomy" id="545694"/>
    <lineage>
        <taxon>Bacteria</taxon>
        <taxon>Pseudomonadati</taxon>
        <taxon>Spirochaetota</taxon>
        <taxon>Spirochaetia</taxon>
        <taxon>Spirochaetales</taxon>
        <taxon>Treponemataceae</taxon>
        <taxon>Treponema</taxon>
    </lineage>
</organism>
<dbReference type="STRING" id="545694.TREPR_2315"/>
<reference evidence="1 2" key="2">
    <citation type="journal article" date="2011" name="ISME J.">
        <title>RNA-seq reveals cooperative metabolic interactions between two termite-gut spirochete species in co-culture.</title>
        <authorList>
            <person name="Rosenthal A.Z."/>
            <person name="Matson E.G."/>
            <person name="Eldar A."/>
            <person name="Leadbetter J.R."/>
        </authorList>
    </citation>
    <scope>NUCLEOTIDE SEQUENCE [LARGE SCALE GENOMIC DNA]</scope>
    <source>
        <strain evidence="2">ATCC BAA-887 / DSM 12427 / ZAS-2</strain>
    </source>
</reference>
<gene>
    <name evidence="1" type="ordered locus">TREPR_2315</name>
</gene>